<evidence type="ECO:0000256" key="8">
    <source>
        <dbReference type="ARBA" id="ARBA00022840"/>
    </source>
</evidence>
<dbReference type="Gene3D" id="3.30.470.20">
    <property type="entry name" value="ATP-grasp fold, B domain"/>
    <property type="match status" value="1"/>
</dbReference>
<dbReference type="InterPro" id="IPR018236">
    <property type="entry name" value="SAICAR_synthetase_CS"/>
</dbReference>
<evidence type="ECO:0000256" key="11">
    <source>
        <dbReference type="HAMAP-Rule" id="MF_00137"/>
    </source>
</evidence>
<evidence type="ECO:0000259" key="12">
    <source>
        <dbReference type="Pfam" id="PF01259"/>
    </source>
</evidence>
<evidence type="ECO:0000256" key="9">
    <source>
        <dbReference type="ARBA" id="ARBA00030409"/>
    </source>
</evidence>
<evidence type="ECO:0000256" key="2">
    <source>
        <dbReference type="ARBA" id="ARBA00010190"/>
    </source>
</evidence>
<dbReference type="PROSITE" id="PS01058">
    <property type="entry name" value="SAICAR_SYNTHETASE_2"/>
    <property type="match status" value="1"/>
</dbReference>
<organism evidence="13 14">
    <name type="scientific">Pontibacillus marinus BH030004 = DSM 16465</name>
    <dbReference type="NCBI Taxonomy" id="1385511"/>
    <lineage>
        <taxon>Bacteria</taxon>
        <taxon>Bacillati</taxon>
        <taxon>Bacillota</taxon>
        <taxon>Bacilli</taxon>
        <taxon>Bacillales</taxon>
        <taxon>Bacillaceae</taxon>
        <taxon>Pontibacillus</taxon>
    </lineage>
</organism>
<dbReference type="PANTHER" id="PTHR43599:SF3">
    <property type="entry name" value="SI:DKEY-6E2.2"/>
    <property type="match status" value="1"/>
</dbReference>
<dbReference type="HAMAP" id="MF_00137">
    <property type="entry name" value="SAICAR_synth"/>
    <property type="match status" value="1"/>
</dbReference>
<dbReference type="Gene3D" id="3.30.200.20">
    <property type="entry name" value="Phosphorylase Kinase, domain 1"/>
    <property type="match status" value="1"/>
</dbReference>
<dbReference type="EC" id="6.3.2.6" evidence="3 11"/>
<keyword evidence="8 11" id="KW-0067">ATP-binding</keyword>
<dbReference type="GO" id="GO:0009236">
    <property type="term" value="P:cobalamin biosynthetic process"/>
    <property type="evidence" value="ECO:0007669"/>
    <property type="project" value="InterPro"/>
</dbReference>
<comment type="pathway">
    <text evidence="1 11">Purine metabolism; IMP biosynthesis via de novo pathway; 5-amino-1-(5-phospho-D-ribosyl)imidazole-4-carboxamide from 5-amino-1-(5-phospho-D-ribosyl)imidazole-4-carboxylate: step 1/2.</text>
</comment>
<dbReference type="RefSeq" id="WP_027446620.1">
    <property type="nucleotide sequence ID" value="NZ_AULJ01000037.1"/>
</dbReference>
<feature type="domain" description="SAICAR synthetase/ADE2 N-terminal" evidence="12">
    <location>
        <begin position="5"/>
        <end position="232"/>
    </location>
</feature>
<dbReference type="STRING" id="1385511.GCA_000425225_02975"/>
<comment type="caution">
    <text evidence="13">The sequence shown here is derived from an EMBL/GenBank/DDBJ whole genome shotgun (WGS) entry which is preliminary data.</text>
</comment>
<dbReference type="NCBIfam" id="TIGR00081">
    <property type="entry name" value="purC"/>
    <property type="match status" value="1"/>
</dbReference>
<dbReference type="InterPro" id="IPR033934">
    <property type="entry name" value="SAICAR_synt_PurC"/>
</dbReference>
<evidence type="ECO:0000256" key="5">
    <source>
        <dbReference type="ARBA" id="ARBA00022598"/>
    </source>
</evidence>
<evidence type="ECO:0000313" key="13">
    <source>
        <dbReference type="EMBL" id="KGX88680.1"/>
    </source>
</evidence>
<evidence type="ECO:0000313" key="14">
    <source>
        <dbReference type="Proteomes" id="UP000030403"/>
    </source>
</evidence>
<dbReference type="eggNOG" id="COG0152">
    <property type="taxonomic scope" value="Bacteria"/>
</dbReference>
<dbReference type="GO" id="GO:0004639">
    <property type="term" value="F:phosphoribosylaminoimidazolesuccinocarboxamide synthase activity"/>
    <property type="evidence" value="ECO:0007669"/>
    <property type="project" value="UniProtKB-UniRule"/>
</dbReference>
<proteinExistence type="inferred from homology"/>
<dbReference type="PANTHER" id="PTHR43599">
    <property type="entry name" value="MULTIFUNCTIONAL PROTEIN ADE2"/>
    <property type="match status" value="1"/>
</dbReference>
<protein>
    <recommendedName>
        <fullName evidence="4 11">Phosphoribosylaminoimidazole-succinocarboxamide synthase</fullName>
        <ecNumber evidence="3 11">6.3.2.6</ecNumber>
    </recommendedName>
    <alternativeName>
        <fullName evidence="9 11">SAICAR synthetase</fullName>
    </alternativeName>
</protein>
<keyword evidence="5 11" id="KW-0436">Ligase</keyword>
<dbReference type="InterPro" id="IPR028923">
    <property type="entry name" value="SAICAR_synt/ADE2_N"/>
</dbReference>
<evidence type="ECO:0000256" key="3">
    <source>
        <dbReference type="ARBA" id="ARBA00012217"/>
    </source>
</evidence>
<keyword evidence="6 11" id="KW-0547">Nucleotide-binding</keyword>
<dbReference type="FunFam" id="3.30.470.20:FF:000006">
    <property type="entry name" value="Phosphoribosylaminoimidazole-succinocarboxamide synthase"/>
    <property type="match status" value="1"/>
</dbReference>
<keyword evidence="14" id="KW-1185">Reference proteome</keyword>
<evidence type="ECO:0000256" key="7">
    <source>
        <dbReference type="ARBA" id="ARBA00022755"/>
    </source>
</evidence>
<evidence type="ECO:0000256" key="4">
    <source>
        <dbReference type="ARBA" id="ARBA00016460"/>
    </source>
</evidence>
<dbReference type="Proteomes" id="UP000030403">
    <property type="component" value="Unassembled WGS sequence"/>
</dbReference>
<dbReference type="GO" id="GO:0005524">
    <property type="term" value="F:ATP binding"/>
    <property type="evidence" value="ECO:0007669"/>
    <property type="project" value="UniProtKB-KW"/>
</dbReference>
<dbReference type="AlphaFoldDB" id="A0A0A5GC46"/>
<dbReference type="InterPro" id="IPR050089">
    <property type="entry name" value="SAICAR_synthetase"/>
</dbReference>
<reference evidence="13 14" key="1">
    <citation type="submission" date="2013-08" db="EMBL/GenBank/DDBJ databases">
        <authorList>
            <person name="Huang J."/>
            <person name="Wang G."/>
        </authorList>
    </citation>
    <scope>NUCLEOTIDE SEQUENCE [LARGE SCALE GENOMIC DNA]</scope>
    <source>
        <strain evidence="13 14">BH030004</strain>
    </source>
</reference>
<sequence length="239" mass="27578">MRGSLLYEGKAKKVYTMLGEEFQLILEYKDEATAFNGEKYKMFRGKGRLNNLISSKVFQYLHMKGIQTHFIETLSETEQMVSHTRIIPLEVVVRNVAAGSLSRRLGIEEGTILEPALVEFYYKEDKLQDPLINDEHAAYLTGLSQEDLEGIKQDARSINAHLKSFFDEADLKLIDFKLEFGKLHDGSIVLADEISPDTCRLWDKKTNRKMDKDVFREDIEDLVEIYEAILKRLEAKVHV</sequence>
<dbReference type="GO" id="GO:0006189">
    <property type="term" value="P:'de novo' IMP biosynthetic process"/>
    <property type="evidence" value="ECO:0007669"/>
    <property type="project" value="UniProtKB-UniRule"/>
</dbReference>
<dbReference type="EMBL" id="AVPF01000018">
    <property type="protein sequence ID" value="KGX88680.1"/>
    <property type="molecule type" value="Genomic_DNA"/>
</dbReference>
<dbReference type="SUPFAM" id="SSF56104">
    <property type="entry name" value="SAICAR synthase-like"/>
    <property type="match status" value="1"/>
</dbReference>
<comment type="catalytic activity">
    <reaction evidence="10 11">
        <text>5-amino-1-(5-phospho-D-ribosyl)imidazole-4-carboxylate + L-aspartate + ATP = (2S)-2-[5-amino-1-(5-phospho-beta-D-ribosyl)imidazole-4-carboxamido]succinate + ADP + phosphate + 2 H(+)</text>
        <dbReference type="Rhea" id="RHEA:22628"/>
        <dbReference type="ChEBI" id="CHEBI:15378"/>
        <dbReference type="ChEBI" id="CHEBI:29991"/>
        <dbReference type="ChEBI" id="CHEBI:30616"/>
        <dbReference type="ChEBI" id="CHEBI:43474"/>
        <dbReference type="ChEBI" id="CHEBI:58443"/>
        <dbReference type="ChEBI" id="CHEBI:77657"/>
        <dbReference type="ChEBI" id="CHEBI:456216"/>
        <dbReference type="EC" id="6.3.2.6"/>
    </reaction>
</comment>
<dbReference type="OrthoDB" id="9801549at2"/>
<dbReference type="UniPathway" id="UPA00074">
    <property type="reaction ID" value="UER00131"/>
</dbReference>
<dbReference type="PROSITE" id="PS01057">
    <property type="entry name" value="SAICAR_SYNTHETASE_1"/>
    <property type="match status" value="1"/>
</dbReference>
<dbReference type="Pfam" id="PF01259">
    <property type="entry name" value="SAICAR_synt"/>
    <property type="match status" value="1"/>
</dbReference>
<accession>A0A0A5GC46</accession>
<dbReference type="CDD" id="cd01415">
    <property type="entry name" value="SAICAR_synt_PurC"/>
    <property type="match status" value="1"/>
</dbReference>
<name>A0A0A5GC46_9BACI</name>
<gene>
    <name evidence="11" type="primary">purC</name>
    <name evidence="13" type="ORF">N783_07285</name>
</gene>
<evidence type="ECO:0000256" key="10">
    <source>
        <dbReference type="ARBA" id="ARBA00048475"/>
    </source>
</evidence>
<evidence type="ECO:0000256" key="1">
    <source>
        <dbReference type="ARBA" id="ARBA00004672"/>
    </source>
</evidence>
<evidence type="ECO:0000256" key="6">
    <source>
        <dbReference type="ARBA" id="ARBA00022741"/>
    </source>
</evidence>
<keyword evidence="7 11" id="KW-0658">Purine biosynthesis</keyword>
<comment type="similarity">
    <text evidence="2 11">Belongs to the SAICAR synthetase family.</text>
</comment>
<dbReference type="InterPro" id="IPR001636">
    <property type="entry name" value="SAICAR_synth"/>
</dbReference>